<dbReference type="PANTHER" id="PTHR22775:SF47">
    <property type="entry name" value="MEIOTICALLY UP-REGULATED GENE 122 PROTEIN"/>
    <property type="match status" value="1"/>
</dbReference>
<dbReference type="InterPro" id="IPR036871">
    <property type="entry name" value="PX_dom_sf"/>
</dbReference>
<dbReference type="FunFam" id="3.30.1520.10:FF:000065">
    <property type="entry name" value="PX domain protein (AFU_orthologue AFUA_2G07450)"/>
    <property type="match status" value="1"/>
</dbReference>
<sequence>MDGSSLAPEAVPVEETPAEQGAINNVKKEADNETSGSTSFTATMQSVTDSALHFLSHASNETLGACLVGLSATTYLILGRVGLLFIGVASGVVLHATWEGIRHDDRDEATKKKELEQKREAGFQIARRLLERRKAVGGGEQQEDVKVYAKEALDFSSFEPETEKALNYFVDTIITDYVHYWYSPTIPGEESFPSACRRTLVAFLLSLSGHLQRKRPADAFLDFLTNASSIIIVFLTELASAMNASPNSSAEDAIATYLELKPDSSLSYLLAEDSQNARLEDAAEDMLQAYLDPKVYNCAPVRAFLKQILAKLVLGYTVTYCSDASFINEWIVYGLEESETTKEVMNMVDAGVEGRHTEKIAKASTSEPNKKEATEQIAYVQQEIESEPHQKRPGLEHRRKTSKAEEAMDEAMREARRLTQMMIEEDERRAREEAEKELGPNSSEDVSGATTHGMATPTSSQSDKERQEEESTALSVADSSTADTATSADADSRPMTPITKQQFTSFDQILRAQPLIHDSPERRRHQAAPLTLHNAIISIFDDSVPGDRASIKARPQTDYLLQIEPANHAYPGWMISRKYADFEMLHEVLRRISVITGVKGFHQELPKWKTNSKADLRAGLERYLCDAVSWKSLAESEGMKRFLEKDQGMTKSPGERAKGFGWPTPDAFGKLGGDMMGVLTKAPKQVAGSGKAVFGGVAGLVGGKRPGQVGGNPSRASTASISDLPVLHKTQESISSGSLGGLAAARQSQESVRSIPTRSIERAGSVATNSSIDFRPRPSMSSSRRSGEYTRSKESLAEVQTPERTLVPSLDGGSETMISLPPRPDDMPADFTSDKSNGNFNTETPRSSSEHQRPTPALPQRPQPHSPNPPQRTTSTKAQKPGITDRETSVAIELLFATITQLYTLSSAWQIRLTLLNAAKAFLLRPGNPQLTNIRTMLQTSLLDSNLSDSGLAGHIYKLRENALPTVEEMEVWRREFPAKTAEEREELRVKARSLLVRNGMPVALQSVMGAAASGEALGKVFDALQIPRVGRGVVAGVFMQAVGVVRG</sequence>
<evidence type="ECO:0000313" key="5">
    <source>
        <dbReference type="Proteomes" id="UP001310890"/>
    </source>
</evidence>
<dbReference type="PANTHER" id="PTHR22775">
    <property type="entry name" value="SORTING NEXIN"/>
    <property type="match status" value="1"/>
</dbReference>
<dbReference type="Proteomes" id="UP001310890">
    <property type="component" value="Unassembled WGS sequence"/>
</dbReference>
<evidence type="ECO:0000313" key="4">
    <source>
        <dbReference type="EMBL" id="KAK5115691.1"/>
    </source>
</evidence>
<dbReference type="Gene3D" id="3.30.1520.10">
    <property type="entry name" value="Phox-like domain"/>
    <property type="match status" value="1"/>
</dbReference>
<dbReference type="InterPro" id="IPR003114">
    <property type="entry name" value="Phox_assoc"/>
</dbReference>
<organism evidence="4 5">
    <name type="scientific">Meristemomyces frigidus</name>
    <dbReference type="NCBI Taxonomy" id="1508187"/>
    <lineage>
        <taxon>Eukaryota</taxon>
        <taxon>Fungi</taxon>
        <taxon>Dikarya</taxon>
        <taxon>Ascomycota</taxon>
        <taxon>Pezizomycotina</taxon>
        <taxon>Dothideomycetes</taxon>
        <taxon>Dothideomycetidae</taxon>
        <taxon>Mycosphaerellales</taxon>
        <taxon>Teratosphaeriaceae</taxon>
        <taxon>Meristemomyces</taxon>
    </lineage>
</organism>
<feature type="compositionally biased region" description="Polar residues" evidence="2">
    <location>
        <begin position="440"/>
        <end position="450"/>
    </location>
</feature>
<evidence type="ECO:0000256" key="1">
    <source>
        <dbReference type="ARBA" id="ARBA00010883"/>
    </source>
</evidence>
<gene>
    <name evidence="4" type="ORF">LTR62_000780</name>
</gene>
<reference evidence="4" key="1">
    <citation type="submission" date="2023-08" db="EMBL/GenBank/DDBJ databases">
        <title>Black Yeasts Isolated from many extreme environments.</title>
        <authorList>
            <person name="Coleine C."/>
            <person name="Stajich J.E."/>
            <person name="Selbmann L."/>
        </authorList>
    </citation>
    <scope>NUCLEOTIDE SEQUENCE</scope>
    <source>
        <strain evidence="4">CCFEE 5401</strain>
    </source>
</reference>
<feature type="region of interest" description="Disordered" evidence="2">
    <location>
        <begin position="384"/>
        <end position="410"/>
    </location>
</feature>
<protein>
    <recommendedName>
        <fullName evidence="3">PXA domain-containing protein</fullName>
    </recommendedName>
</protein>
<dbReference type="Pfam" id="PF08628">
    <property type="entry name" value="Nexin_C"/>
    <property type="match status" value="1"/>
</dbReference>
<dbReference type="SMART" id="SM00313">
    <property type="entry name" value="PXA"/>
    <property type="match status" value="1"/>
</dbReference>
<feature type="compositionally biased region" description="Basic and acidic residues" evidence="2">
    <location>
        <begin position="785"/>
        <end position="796"/>
    </location>
</feature>
<dbReference type="InterPro" id="IPR001683">
    <property type="entry name" value="PX_dom"/>
</dbReference>
<feature type="compositionally biased region" description="Basic and acidic residues" evidence="2">
    <location>
        <begin position="427"/>
        <end position="438"/>
    </location>
</feature>
<feature type="compositionally biased region" description="Basic and acidic residues" evidence="2">
    <location>
        <begin position="386"/>
        <end position="410"/>
    </location>
</feature>
<dbReference type="SUPFAM" id="SSF64268">
    <property type="entry name" value="PX domain"/>
    <property type="match status" value="1"/>
</dbReference>
<evidence type="ECO:0000259" key="3">
    <source>
        <dbReference type="PROSITE" id="PS51207"/>
    </source>
</evidence>
<feature type="compositionally biased region" description="Low complexity" evidence="2">
    <location>
        <begin position="7"/>
        <end position="19"/>
    </location>
</feature>
<feature type="region of interest" description="Disordered" evidence="2">
    <location>
        <begin position="738"/>
        <end position="885"/>
    </location>
</feature>
<dbReference type="CDD" id="cd06093">
    <property type="entry name" value="PX_domain"/>
    <property type="match status" value="1"/>
</dbReference>
<feature type="domain" description="PXA" evidence="3">
    <location>
        <begin position="159"/>
        <end position="339"/>
    </location>
</feature>
<dbReference type="PROSITE" id="PS51207">
    <property type="entry name" value="PXA"/>
    <property type="match status" value="1"/>
</dbReference>
<dbReference type="AlphaFoldDB" id="A0AAN7TU36"/>
<dbReference type="Pfam" id="PF00787">
    <property type="entry name" value="PX"/>
    <property type="match status" value="1"/>
</dbReference>
<proteinExistence type="inferred from homology"/>
<feature type="region of interest" description="Disordered" evidence="2">
    <location>
        <begin position="702"/>
        <end position="724"/>
    </location>
</feature>
<feature type="compositionally biased region" description="Polar residues" evidence="2">
    <location>
        <begin position="834"/>
        <end position="847"/>
    </location>
</feature>
<feature type="compositionally biased region" description="Low complexity" evidence="2">
    <location>
        <begin position="472"/>
        <end position="489"/>
    </location>
</feature>
<feature type="compositionally biased region" description="Polar residues" evidence="2">
    <location>
        <begin position="746"/>
        <end position="757"/>
    </location>
</feature>
<dbReference type="Pfam" id="PF02194">
    <property type="entry name" value="PXA"/>
    <property type="match status" value="1"/>
</dbReference>
<feature type="compositionally biased region" description="Pro residues" evidence="2">
    <location>
        <begin position="856"/>
        <end position="870"/>
    </location>
</feature>
<accession>A0AAN7TU36</accession>
<dbReference type="EMBL" id="JAVRRL010000011">
    <property type="protein sequence ID" value="KAK5115691.1"/>
    <property type="molecule type" value="Genomic_DNA"/>
</dbReference>
<evidence type="ECO:0000256" key="2">
    <source>
        <dbReference type="SAM" id="MobiDB-lite"/>
    </source>
</evidence>
<name>A0AAN7TU36_9PEZI</name>
<feature type="region of interest" description="Disordered" evidence="2">
    <location>
        <begin position="427"/>
        <end position="497"/>
    </location>
</feature>
<dbReference type="GO" id="GO:0035091">
    <property type="term" value="F:phosphatidylinositol binding"/>
    <property type="evidence" value="ECO:0007669"/>
    <property type="project" value="InterPro"/>
</dbReference>
<comment type="similarity">
    <text evidence="1">Belongs to the sorting nexin family.</text>
</comment>
<dbReference type="InterPro" id="IPR013937">
    <property type="entry name" value="Sorting_nexin_C"/>
</dbReference>
<comment type="caution">
    <text evidence="4">The sequence shown here is derived from an EMBL/GenBank/DDBJ whole genome shotgun (WGS) entry which is preliminary data.</text>
</comment>
<feature type="region of interest" description="Disordered" evidence="2">
    <location>
        <begin position="1"/>
        <end position="21"/>
    </location>
</feature>